<dbReference type="InterPro" id="IPR029063">
    <property type="entry name" value="SAM-dependent_MTases_sf"/>
</dbReference>
<dbReference type="Gene3D" id="3.40.50.150">
    <property type="entry name" value="Vaccinia Virus protein VP39"/>
    <property type="match status" value="1"/>
</dbReference>
<accession>A0ABQ5QP64</accession>
<evidence type="ECO:0008006" key="3">
    <source>
        <dbReference type="Google" id="ProtNLM"/>
    </source>
</evidence>
<reference evidence="1" key="1">
    <citation type="submission" date="2022-12" db="EMBL/GenBank/DDBJ databases">
        <title>New Phytohabitans aurantiacus sp. RD004123 nov., an actinomycete isolated from soil.</title>
        <authorList>
            <person name="Triningsih D.W."/>
            <person name="Harunari E."/>
            <person name="Igarashi Y."/>
        </authorList>
    </citation>
    <scope>NUCLEOTIDE SEQUENCE</scope>
    <source>
        <strain evidence="1">RD004123</strain>
    </source>
</reference>
<gene>
    <name evidence="1" type="ORF">Pa4123_16170</name>
</gene>
<dbReference type="Proteomes" id="UP001144280">
    <property type="component" value="Unassembled WGS sequence"/>
</dbReference>
<proteinExistence type="predicted"/>
<comment type="caution">
    <text evidence="1">The sequence shown here is derived from an EMBL/GenBank/DDBJ whole genome shotgun (WGS) entry which is preliminary data.</text>
</comment>
<dbReference type="EMBL" id="BSDI01000007">
    <property type="protein sequence ID" value="GLH96343.1"/>
    <property type="molecule type" value="Genomic_DNA"/>
</dbReference>
<name>A0ABQ5QP64_9ACTN</name>
<dbReference type="RefSeq" id="WP_281893538.1">
    <property type="nucleotide sequence ID" value="NZ_BSDI01000007.1"/>
</dbReference>
<keyword evidence="2" id="KW-1185">Reference proteome</keyword>
<evidence type="ECO:0000313" key="1">
    <source>
        <dbReference type="EMBL" id="GLH96343.1"/>
    </source>
</evidence>
<dbReference type="SUPFAM" id="SSF53335">
    <property type="entry name" value="S-adenosyl-L-methionine-dependent methyltransferases"/>
    <property type="match status" value="1"/>
</dbReference>
<sequence length="223" mass="24275">MTSVEKLWKFYLCDEELSLFDIWEGGAANGDSVTPSTYSARYRAWMIDFLRGVLDRTSPSTLLSIGCGNASVEAEVARAGYPVLAVDILDRAVRIARRKGLTAEVADISSWSPEEGRWGVVYADGLLAHLYDPEDGLVSILKHLHGWLVPGPGVLVVSNDSAREGRDAQPAPGVPAHWLSAGYLLDQCREAGFTDVSYTTFTYTRPLSGPRDRVVVTARTGDA</sequence>
<dbReference type="Pfam" id="PF13489">
    <property type="entry name" value="Methyltransf_23"/>
    <property type="match status" value="1"/>
</dbReference>
<protein>
    <recommendedName>
        <fullName evidence="3">Methyltransferase domain-containing protein</fullName>
    </recommendedName>
</protein>
<organism evidence="1 2">
    <name type="scientific">Phytohabitans aurantiacus</name>
    <dbReference type="NCBI Taxonomy" id="3016789"/>
    <lineage>
        <taxon>Bacteria</taxon>
        <taxon>Bacillati</taxon>
        <taxon>Actinomycetota</taxon>
        <taxon>Actinomycetes</taxon>
        <taxon>Micromonosporales</taxon>
        <taxon>Micromonosporaceae</taxon>
    </lineage>
</organism>
<evidence type="ECO:0000313" key="2">
    <source>
        <dbReference type="Proteomes" id="UP001144280"/>
    </source>
</evidence>